<reference evidence="1 2" key="1">
    <citation type="submission" date="2016-07" db="EMBL/GenBank/DDBJ databases">
        <title>Genome analysis of Flavihumibacter stibioxidans YS-17.</title>
        <authorList>
            <person name="Shi K."/>
            <person name="Han Y."/>
            <person name="Wang G."/>
        </authorList>
    </citation>
    <scope>NUCLEOTIDE SEQUENCE [LARGE SCALE GENOMIC DNA]</scope>
    <source>
        <strain evidence="1 2">YS-17</strain>
    </source>
</reference>
<protein>
    <submittedName>
        <fullName evidence="1">Uncharacterized protein</fullName>
    </submittedName>
</protein>
<gene>
    <name evidence="1" type="ORF">BC349_19715</name>
</gene>
<dbReference type="RefSeq" id="WP_187256063.1">
    <property type="nucleotide sequence ID" value="NZ_JBHULF010000006.1"/>
</dbReference>
<evidence type="ECO:0000313" key="2">
    <source>
        <dbReference type="Proteomes" id="UP000765802"/>
    </source>
</evidence>
<sequence length="104" mass="11314">MRNGLDLGTGRVGSFWKNSTPSEIHQMLSFRLPASHQMVKWAALGVTVLSIQRHYPLNGTPSSRQPDLGVTPPVEGGAYFWNGKVGDQSVYGSPGYNNTAPDRV</sequence>
<comment type="caution">
    <text evidence="1">The sequence shown here is derived from an EMBL/GenBank/DDBJ whole genome shotgun (WGS) entry which is preliminary data.</text>
</comment>
<dbReference type="EMBL" id="MBUA01000008">
    <property type="protein sequence ID" value="MBC6490701.1"/>
    <property type="molecule type" value="Genomic_DNA"/>
</dbReference>
<organism evidence="1 2">
    <name type="scientific">Flavihumibacter stibioxidans</name>
    <dbReference type="NCBI Taxonomy" id="1834163"/>
    <lineage>
        <taxon>Bacteria</taxon>
        <taxon>Pseudomonadati</taxon>
        <taxon>Bacteroidota</taxon>
        <taxon>Chitinophagia</taxon>
        <taxon>Chitinophagales</taxon>
        <taxon>Chitinophagaceae</taxon>
        <taxon>Flavihumibacter</taxon>
    </lineage>
</organism>
<evidence type="ECO:0000313" key="1">
    <source>
        <dbReference type="EMBL" id="MBC6490701.1"/>
    </source>
</evidence>
<keyword evidence="2" id="KW-1185">Reference proteome</keyword>
<dbReference type="Proteomes" id="UP000765802">
    <property type="component" value="Unassembled WGS sequence"/>
</dbReference>
<name>A0ABR7M7V3_9BACT</name>
<accession>A0ABR7M7V3</accession>
<proteinExistence type="predicted"/>